<organism evidence="1 2">
    <name type="scientific">Pseudomonas amygdali pv. lachrymans str. M301315</name>
    <dbReference type="NCBI Taxonomy" id="629260"/>
    <lineage>
        <taxon>Bacteria</taxon>
        <taxon>Pseudomonadati</taxon>
        <taxon>Pseudomonadota</taxon>
        <taxon>Gammaproteobacteria</taxon>
        <taxon>Pseudomonadales</taxon>
        <taxon>Pseudomonadaceae</taxon>
        <taxon>Pseudomonas</taxon>
        <taxon>Pseudomonas amygdali</taxon>
    </lineage>
</organism>
<evidence type="ECO:0000313" key="1">
    <source>
        <dbReference type="EMBL" id="AXH60188.1"/>
    </source>
</evidence>
<dbReference type="Proteomes" id="UP000006426">
    <property type="component" value="Plasmid pmppla107"/>
</dbReference>
<geneLocation type="plasmid" evidence="2">
    <name>pmppla107</name>
</geneLocation>
<reference evidence="1 2" key="1">
    <citation type="journal article" date="2011" name="PLoS Pathog.">
        <title>Dynamic evolution of pathogenicity revealed by sequencing and comparative genomics of 19 Pseudomonas syringae isolates.</title>
        <authorList>
            <person name="Baltrus D.A."/>
            <person name="Nishimura M.T."/>
            <person name="Romanchuk A."/>
            <person name="Chang J.H."/>
            <person name="Mukhtar M.S."/>
            <person name="Cherkis K."/>
            <person name="Roach J."/>
            <person name="Grant S.R."/>
            <person name="Jones C.D."/>
            <person name="Dangl J.L."/>
        </authorList>
    </citation>
    <scope>NUCLEOTIDE SEQUENCE [LARGE SCALE GENOMIC DNA]</scope>
    <source>
        <strain evidence="1 2">M301315</strain>
    </source>
</reference>
<dbReference type="InterPro" id="IPR036286">
    <property type="entry name" value="LexA/Signal_pep-like_sf"/>
</dbReference>
<keyword evidence="1" id="KW-0614">Plasmid</keyword>
<dbReference type="AlphaFoldDB" id="A0AAD0VA74"/>
<name>A0AAD0VA74_PSEAV</name>
<dbReference type="Gene3D" id="2.10.109.10">
    <property type="entry name" value="Umud Fragment, subunit A"/>
    <property type="match status" value="1"/>
</dbReference>
<protein>
    <submittedName>
        <fullName evidence="1">Peptidase S24/S26 domain-containing protein</fullName>
    </submittedName>
</protein>
<dbReference type="EMBL" id="CP031226">
    <property type="protein sequence ID" value="AXH60188.1"/>
    <property type="molecule type" value="Genomic_DNA"/>
</dbReference>
<sequence>MEAALKLLDGDRLQLDIYTAIQRAINMTMTPPHPGKRLESLAKLPAPVKITGFASPATGYETHGLSIDDLVGLGAPHIFLWSLDSDALSGLSIYAGDLLVVNRGAKPGNGVIAIIVVDDCHRICQIEGRAPNFSFWTEPVPGQRQPIESTESITLWGIVERVVKDVRVLA</sequence>
<accession>A0AAD0VA74</accession>
<dbReference type="SUPFAM" id="SSF51306">
    <property type="entry name" value="LexA/Signal peptidase"/>
    <property type="match status" value="1"/>
</dbReference>
<gene>
    <name evidence="1" type="ORF">PLA107_033930</name>
</gene>
<proteinExistence type="predicted"/>
<evidence type="ECO:0000313" key="2">
    <source>
        <dbReference type="Proteomes" id="UP000006426"/>
    </source>
</evidence>